<dbReference type="EMBL" id="CM046131">
    <property type="protein sequence ID" value="KAI8430666.1"/>
    <property type="molecule type" value="Genomic_DNA"/>
</dbReference>
<organism evidence="1 2">
    <name type="scientific">Choristoneura fumiferana</name>
    <name type="common">Spruce budworm moth</name>
    <name type="synonym">Archips fumiferana</name>
    <dbReference type="NCBI Taxonomy" id="7141"/>
    <lineage>
        <taxon>Eukaryota</taxon>
        <taxon>Metazoa</taxon>
        <taxon>Ecdysozoa</taxon>
        <taxon>Arthropoda</taxon>
        <taxon>Hexapoda</taxon>
        <taxon>Insecta</taxon>
        <taxon>Pterygota</taxon>
        <taxon>Neoptera</taxon>
        <taxon>Endopterygota</taxon>
        <taxon>Lepidoptera</taxon>
        <taxon>Glossata</taxon>
        <taxon>Ditrysia</taxon>
        <taxon>Tortricoidea</taxon>
        <taxon>Tortricidae</taxon>
        <taxon>Tortricinae</taxon>
        <taxon>Choristoneura</taxon>
    </lineage>
</organism>
<dbReference type="Proteomes" id="UP001064048">
    <property type="component" value="Chromosome Z"/>
</dbReference>
<proteinExistence type="predicted"/>
<evidence type="ECO:0000313" key="2">
    <source>
        <dbReference type="Proteomes" id="UP001064048"/>
    </source>
</evidence>
<sequence length="90" mass="10124">MIKPLSPNEEARQAVIRELIRTEADYIRHLTSVVEVFMAAAHVLQDNGKMLDVDTSRLFSNIPDVLNASLAFWEITMYPMLADAVNNGHP</sequence>
<gene>
    <name evidence="1" type="ORF">MSG28_000863</name>
</gene>
<keyword evidence="2" id="KW-1185">Reference proteome</keyword>
<accession>A0ACC0K342</accession>
<name>A0ACC0K342_CHOFU</name>
<protein>
    <submittedName>
        <fullName evidence="1">Uncharacterized protein</fullName>
    </submittedName>
</protein>
<reference evidence="1 2" key="1">
    <citation type="journal article" date="2022" name="Genome Biol. Evol.">
        <title>The Spruce Budworm Genome: Reconstructing the Evolutionary History of Antifreeze Proteins.</title>
        <authorList>
            <person name="Beliveau C."/>
            <person name="Gagne P."/>
            <person name="Picq S."/>
            <person name="Vernygora O."/>
            <person name="Keeling C.I."/>
            <person name="Pinkney K."/>
            <person name="Doucet D."/>
            <person name="Wen F."/>
            <person name="Johnston J.S."/>
            <person name="Maaroufi H."/>
            <person name="Boyle B."/>
            <person name="Laroche J."/>
            <person name="Dewar K."/>
            <person name="Juretic N."/>
            <person name="Blackburn G."/>
            <person name="Nisole A."/>
            <person name="Brunet B."/>
            <person name="Brandao M."/>
            <person name="Lumley L."/>
            <person name="Duan J."/>
            <person name="Quan G."/>
            <person name="Lucarotti C.J."/>
            <person name="Roe A.D."/>
            <person name="Sperling F.A.H."/>
            <person name="Levesque R.C."/>
            <person name="Cusson M."/>
        </authorList>
    </citation>
    <scope>NUCLEOTIDE SEQUENCE [LARGE SCALE GENOMIC DNA]</scope>
    <source>
        <strain evidence="1">Glfc:IPQL:Cfum</strain>
    </source>
</reference>
<comment type="caution">
    <text evidence="1">The sequence shown here is derived from an EMBL/GenBank/DDBJ whole genome shotgun (WGS) entry which is preliminary data.</text>
</comment>
<evidence type="ECO:0000313" key="1">
    <source>
        <dbReference type="EMBL" id="KAI8430666.1"/>
    </source>
</evidence>